<dbReference type="InterPro" id="IPR050685">
    <property type="entry name" value="LDLR"/>
</dbReference>
<keyword evidence="6 7" id="KW-1015">Disulfide bond</keyword>
<dbReference type="Pfam" id="PF00057">
    <property type="entry name" value="Ldl_recept_a"/>
    <property type="match status" value="1"/>
</dbReference>
<evidence type="ECO:0000256" key="3">
    <source>
        <dbReference type="ARBA" id="ARBA00022737"/>
    </source>
</evidence>
<evidence type="ECO:0000256" key="5">
    <source>
        <dbReference type="ARBA" id="ARBA00023136"/>
    </source>
</evidence>
<dbReference type="EMBL" id="CAJNRG010001838">
    <property type="protein sequence ID" value="CAF2039491.1"/>
    <property type="molecule type" value="Genomic_DNA"/>
</dbReference>
<feature type="disulfide bond" evidence="7">
    <location>
        <begin position="210"/>
        <end position="228"/>
    </location>
</feature>
<dbReference type="SMART" id="SM00192">
    <property type="entry name" value="LDLa"/>
    <property type="match status" value="2"/>
</dbReference>
<name>A0A816NSS4_9BILA</name>
<feature type="disulfide bond" evidence="7">
    <location>
        <begin position="180"/>
        <end position="195"/>
    </location>
</feature>
<comment type="caution">
    <text evidence="8">The sequence shown here is derived from an EMBL/GenBank/DDBJ whole genome shotgun (WGS) entry which is preliminary data.</text>
</comment>
<dbReference type="Gene3D" id="4.10.400.10">
    <property type="entry name" value="Low-density Lipoprotein Receptor"/>
    <property type="match status" value="1"/>
</dbReference>
<evidence type="ECO:0000256" key="7">
    <source>
        <dbReference type="PROSITE-ProRule" id="PRU00124"/>
    </source>
</evidence>
<dbReference type="InterPro" id="IPR036055">
    <property type="entry name" value="LDL_receptor-like_sf"/>
</dbReference>
<protein>
    <submittedName>
        <fullName evidence="8">Uncharacterized protein</fullName>
    </submittedName>
</protein>
<keyword evidence="3" id="KW-0677">Repeat</keyword>
<reference evidence="8" key="1">
    <citation type="submission" date="2021-02" db="EMBL/GenBank/DDBJ databases">
        <authorList>
            <person name="Nowell W R."/>
        </authorList>
    </citation>
    <scope>NUCLEOTIDE SEQUENCE</scope>
</reference>
<comment type="caution">
    <text evidence="7">Lacks conserved residue(s) required for the propagation of feature annotation.</text>
</comment>
<evidence type="ECO:0000256" key="2">
    <source>
        <dbReference type="ARBA" id="ARBA00022692"/>
    </source>
</evidence>
<evidence type="ECO:0000256" key="4">
    <source>
        <dbReference type="ARBA" id="ARBA00022989"/>
    </source>
</evidence>
<gene>
    <name evidence="8" type="ORF">XDN619_LOCUS6411</name>
</gene>
<keyword evidence="5" id="KW-0472">Membrane</keyword>
<sequence>MIDKWTGTKYDCIYSYMGPDFFDNITEVSTKLHRQPKEQISPYCIAFKYSSYNDELCIANGGVSWSFEQLKNLNITGNDLVNWNAPVNTIDEYEYYLEIGYDESSTFYFCNCTNNFVFGIHCQYRFDLRNASFDSILKSHFRNRVTIAFDEAIQRTNSDITCYKRDVSCFGSCLDWRQICNTIADCQNGYDERSCELLEFNECDEDQYRCRSGHCIPLAFAFDTNFDCADASDETNISIIEFLFRNCYRQIPNMYCDDLNDA</sequence>
<dbReference type="Proteomes" id="UP000663887">
    <property type="component" value="Unassembled WGS sequence"/>
</dbReference>
<evidence type="ECO:0000313" key="9">
    <source>
        <dbReference type="Proteomes" id="UP000663887"/>
    </source>
</evidence>
<keyword evidence="2" id="KW-0812">Transmembrane</keyword>
<dbReference type="PANTHER" id="PTHR24270">
    <property type="entry name" value="LOW-DENSITY LIPOPROTEIN RECEPTOR-RELATED"/>
    <property type="match status" value="1"/>
</dbReference>
<dbReference type="InterPro" id="IPR002172">
    <property type="entry name" value="LDrepeatLR_classA_rpt"/>
</dbReference>
<dbReference type="PROSITE" id="PS50068">
    <property type="entry name" value="LDLRA_2"/>
    <property type="match status" value="2"/>
</dbReference>
<evidence type="ECO:0000256" key="1">
    <source>
        <dbReference type="ARBA" id="ARBA00004167"/>
    </source>
</evidence>
<dbReference type="CDD" id="cd00112">
    <property type="entry name" value="LDLa"/>
    <property type="match status" value="1"/>
</dbReference>
<accession>A0A816NSS4</accession>
<dbReference type="PRINTS" id="PR00261">
    <property type="entry name" value="LDLRECEPTOR"/>
</dbReference>
<feature type="disulfide bond" evidence="7">
    <location>
        <begin position="203"/>
        <end position="215"/>
    </location>
</feature>
<dbReference type="AlphaFoldDB" id="A0A816NSS4"/>
<dbReference type="PANTHER" id="PTHR24270:SF62">
    <property type="entry name" value="LOW-DENSITY LIPOPROTEIN RECEPTOR-RELATED PROTEIN 2"/>
    <property type="match status" value="1"/>
</dbReference>
<evidence type="ECO:0000256" key="6">
    <source>
        <dbReference type="ARBA" id="ARBA00023157"/>
    </source>
</evidence>
<dbReference type="GO" id="GO:0005886">
    <property type="term" value="C:plasma membrane"/>
    <property type="evidence" value="ECO:0007669"/>
    <property type="project" value="TreeGrafter"/>
</dbReference>
<organism evidence="8 9">
    <name type="scientific">Rotaria magnacalcarata</name>
    <dbReference type="NCBI Taxonomy" id="392030"/>
    <lineage>
        <taxon>Eukaryota</taxon>
        <taxon>Metazoa</taxon>
        <taxon>Spiralia</taxon>
        <taxon>Gnathifera</taxon>
        <taxon>Rotifera</taxon>
        <taxon>Eurotatoria</taxon>
        <taxon>Bdelloidea</taxon>
        <taxon>Philodinida</taxon>
        <taxon>Philodinidae</taxon>
        <taxon>Rotaria</taxon>
    </lineage>
</organism>
<proteinExistence type="predicted"/>
<dbReference type="GO" id="GO:0016192">
    <property type="term" value="P:vesicle-mediated transport"/>
    <property type="evidence" value="ECO:0007669"/>
    <property type="project" value="UniProtKB-ARBA"/>
</dbReference>
<comment type="subcellular location">
    <subcellularLocation>
        <location evidence="1">Membrane</location>
        <topology evidence="1">Single-pass membrane protein</topology>
    </subcellularLocation>
</comment>
<evidence type="ECO:0000313" key="8">
    <source>
        <dbReference type="EMBL" id="CAF2039491.1"/>
    </source>
</evidence>
<dbReference type="SUPFAM" id="SSF57424">
    <property type="entry name" value="LDL receptor-like module"/>
    <property type="match status" value="1"/>
</dbReference>
<keyword evidence="4" id="KW-1133">Transmembrane helix</keyword>